<comment type="cofactor">
    <cofactor evidence="1">
        <name>thiamine diphosphate</name>
        <dbReference type="ChEBI" id="CHEBI:58937"/>
    </cofactor>
</comment>
<protein>
    <recommendedName>
        <fullName evidence="4">oxoglutarate dehydrogenase (succinyl-transferring)</fullName>
        <ecNumber evidence="4">1.2.4.2</ecNumber>
    </recommendedName>
</protein>
<comment type="similarity">
    <text evidence="3">Belongs to the alpha-ketoglutarate dehydrogenase family.</text>
</comment>
<dbReference type="Gene3D" id="3.40.50.12470">
    <property type="match status" value="1"/>
</dbReference>
<dbReference type="PANTHER" id="PTHR23152">
    <property type="entry name" value="2-OXOGLUTARATE DEHYDROGENASE"/>
    <property type="match status" value="1"/>
</dbReference>
<reference evidence="8 9" key="1">
    <citation type="journal article" date="2017" name="Int. J. Syst. Evol. Microbiol.">
        <title>Mucilaginibacterpsychrotolerans sp. nov., isolated from peatlands.</title>
        <authorList>
            <person name="Deng Y."/>
            <person name="Shen L."/>
            <person name="Xu B."/>
            <person name="Liu Y."/>
            <person name="Gu Z."/>
            <person name="Liu H."/>
            <person name="Zhou Y."/>
        </authorList>
    </citation>
    <scope>NUCLEOTIDE SEQUENCE [LARGE SCALE GENOMIC DNA]</scope>
    <source>
        <strain evidence="8 9">NH7-4</strain>
    </source>
</reference>
<dbReference type="Gene3D" id="1.10.287.1150">
    <property type="entry name" value="TPP helical domain"/>
    <property type="match status" value="1"/>
</dbReference>
<dbReference type="NCBIfam" id="NF006914">
    <property type="entry name" value="PRK09404.1"/>
    <property type="match status" value="1"/>
</dbReference>
<accession>A0A4Y8S8S1</accession>
<dbReference type="GO" id="GO:0005829">
    <property type="term" value="C:cytosol"/>
    <property type="evidence" value="ECO:0007669"/>
    <property type="project" value="TreeGrafter"/>
</dbReference>
<dbReference type="InterPro" id="IPR011603">
    <property type="entry name" value="2oxoglutarate_DH_E1"/>
</dbReference>
<evidence type="ECO:0000256" key="3">
    <source>
        <dbReference type="ARBA" id="ARBA00006936"/>
    </source>
</evidence>
<dbReference type="EMBL" id="SOZE01000024">
    <property type="protein sequence ID" value="TFF35020.1"/>
    <property type="molecule type" value="Genomic_DNA"/>
</dbReference>
<evidence type="ECO:0000256" key="6">
    <source>
        <dbReference type="ARBA" id="ARBA00023052"/>
    </source>
</evidence>
<dbReference type="Gene3D" id="3.40.50.11610">
    <property type="entry name" value="Multifunctional 2-oxoglutarate metabolism enzyme, C-terminal domain"/>
    <property type="match status" value="1"/>
</dbReference>
<dbReference type="InterPro" id="IPR005475">
    <property type="entry name" value="Transketolase-like_Pyr-bd"/>
</dbReference>
<dbReference type="NCBIfam" id="NF008907">
    <property type="entry name" value="PRK12270.1"/>
    <property type="match status" value="1"/>
</dbReference>
<dbReference type="CDD" id="cd02016">
    <property type="entry name" value="TPP_E1_OGDC_like"/>
    <property type="match status" value="1"/>
</dbReference>
<name>A0A4Y8S8S1_9SPHI</name>
<dbReference type="SUPFAM" id="SSF52518">
    <property type="entry name" value="Thiamin diphosphate-binding fold (THDP-binding)"/>
    <property type="match status" value="2"/>
</dbReference>
<gene>
    <name evidence="8" type="ORF">E2R66_19950</name>
</gene>
<organism evidence="8 9">
    <name type="scientific">Mucilaginibacter psychrotolerans</name>
    <dbReference type="NCBI Taxonomy" id="1524096"/>
    <lineage>
        <taxon>Bacteria</taxon>
        <taxon>Pseudomonadati</taxon>
        <taxon>Bacteroidota</taxon>
        <taxon>Sphingobacteriia</taxon>
        <taxon>Sphingobacteriales</taxon>
        <taxon>Sphingobacteriaceae</taxon>
        <taxon>Mucilaginibacter</taxon>
    </lineage>
</organism>
<dbReference type="GO" id="GO:0045252">
    <property type="term" value="C:oxoglutarate dehydrogenase complex"/>
    <property type="evidence" value="ECO:0007669"/>
    <property type="project" value="TreeGrafter"/>
</dbReference>
<dbReference type="InterPro" id="IPR001017">
    <property type="entry name" value="DH_E1"/>
</dbReference>
<dbReference type="Pfam" id="PF02779">
    <property type="entry name" value="Transket_pyr"/>
    <property type="match status" value="1"/>
</dbReference>
<proteinExistence type="inferred from homology"/>
<dbReference type="Pfam" id="PF00676">
    <property type="entry name" value="E1_dh"/>
    <property type="match status" value="1"/>
</dbReference>
<evidence type="ECO:0000256" key="5">
    <source>
        <dbReference type="ARBA" id="ARBA00023002"/>
    </source>
</evidence>
<evidence type="ECO:0000256" key="4">
    <source>
        <dbReference type="ARBA" id="ARBA00012280"/>
    </source>
</evidence>
<evidence type="ECO:0000259" key="7">
    <source>
        <dbReference type="SMART" id="SM00861"/>
    </source>
</evidence>
<dbReference type="InterPro" id="IPR031717">
    <property type="entry name" value="ODO-1/KGD_C"/>
</dbReference>
<dbReference type="OrthoDB" id="9759785at2"/>
<evidence type="ECO:0000313" key="8">
    <source>
        <dbReference type="EMBL" id="TFF35020.1"/>
    </source>
</evidence>
<dbReference type="Gene3D" id="3.40.50.970">
    <property type="match status" value="1"/>
</dbReference>
<evidence type="ECO:0000313" key="9">
    <source>
        <dbReference type="Proteomes" id="UP000297540"/>
    </source>
</evidence>
<dbReference type="InterPro" id="IPR029061">
    <property type="entry name" value="THDP-binding"/>
</dbReference>
<keyword evidence="9" id="KW-1185">Reference proteome</keyword>
<dbReference type="InterPro" id="IPR042179">
    <property type="entry name" value="KGD_C_sf"/>
</dbReference>
<dbReference type="GO" id="GO:0030976">
    <property type="term" value="F:thiamine pyrophosphate binding"/>
    <property type="evidence" value="ECO:0007669"/>
    <property type="project" value="InterPro"/>
</dbReference>
<dbReference type="PIRSF" id="PIRSF000157">
    <property type="entry name" value="Oxoglu_dh_E1"/>
    <property type="match status" value="1"/>
</dbReference>
<dbReference type="Pfam" id="PF16078">
    <property type="entry name" value="2-oxogl_dehyd_N"/>
    <property type="match status" value="1"/>
</dbReference>
<dbReference type="Proteomes" id="UP000297540">
    <property type="component" value="Unassembled WGS sequence"/>
</dbReference>
<dbReference type="Pfam" id="PF16870">
    <property type="entry name" value="OxoGdeHyase_C"/>
    <property type="match status" value="1"/>
</dbReference>
<dbReference type="NCBIfam" id="TIGR00239">
    <property type="entry name" value="2oxo_dh_E1"/>
    <property type="match status" value="1"/>
</dbReference>
<comment type="caution">
    <text evidence="8">The sequence shown here is derived from an EMBL/GenBank/DDBJ whole genome shotgun (WGS) entry which is preliminary data.</text>
</comment>
<dbReference type="PANTHER" id="PTHR23152:SF4">
    <property type="entry name" value="2-OXOADIPATE DEHYDROGENASE COMPLEX COMPONENT E1"/>
    <property type="match status" value="1"/>
</dbReference>
<dbReference type="EC" id="1.2.4.2" evidence="4"/>
<evidence type="ECO:0000256" key="2">
    <source>
        <dbReference type="ARBA" id="ARBA00003906"/>
    </source>
</evidence>
<keyword evidence="5 8" id="KW-0560">Oxidoreductase</keyword>
<dbReference type="InterPro" id="IPR032106">
    <property type="entry name" value="2-oxogl_dehyd_N"/>
</dbReference>
<dbReference type="SMART" id="SM00861">
    <property type="entry name" value="Transket_pyr"/>
    <property type="match status" value="1"/>
</dbReference>
<dbReference type="AlphaFoldDB" id="A0A4Y8S8S1"/>
<sequence>MDSLNYIDSGNAAYIDSLYEAYKQDPESVDYGWQKFFEGFDFGKESQPAKAAAPAAGQLPENLLKEINVMNMIDGYRTRGHLFTKTNPVRERRKYFPGKELETFGLSEKDLDTVFNAGVEVNLGPAKLRDIRQLLEDTYCRAIGAEYRYIRNPIKIKWFEERMETKRNTPKFSVDEKKMMLSKLNEAVVFENFLGTKFLGQKRFSLEGAEALIPALDSVIKQGSELGIQEFIIGMAHRGRLNVLTNIMEKTYKEVFSEFEGKNYDSESPFGGDVKYHLGFSTDITTKSGKNVHLSLCPNPSHLEAVDPVVEGITRSKIDFKYNGDHSKIAPILIHGDASVAGQGIVYEVLQMEKLDGYRTGGTIHLVINNQIGFTTNYKDARSSTYCTDVAKTVLSPVFHVNGDDVEALAYVVNFAMEYRQVFNEDVFIDILCYRRYGHNEADEPKFTQPVLYKAIEAHPNPLQIYSKKLIAEGSVDEAFVKTLEKDFRAELQQMLDESKAEDRFTDTIAMFEGAWTGLHLANHKELISAIDTAVPQEDIIAIGNKLTTLPTDKQFFKKIEKLFEDRNAMVNKTGVFDWAMGELLAYGTLLKEGIPVRLSGEDVKRGTFSHRHAVLTLADSENEYTPLDTVNPETRLSIFNSLLSEYGVLGFEYGYAMANPNALTIWEAQFGDFFNGAQIIVDQYIASAETKWQRGNGLVMLLPHGYEGQGPEHSSARVERFLELCADDNIQVANCTTPANFFHILRRQIHRDFRKPLIIFTPKSLLRSPKCVSPIEEFTQGKFQELIDDGYADVKKVKRVLLCTGKIYYDLQEKQQVDKRKDVAIVRVEQLYPTPIQQIIKIKAKYEKATEFIWVQEEPENMGAWPYICRKFHNDKHFNLQVISRLEGSSTATGFAKQHAAQQAHIVAKAFDTPAGKTVKASIKKTTEKMANAGAD</sequence>
<feature type="domain" description="Transketolase-like pyrimidine-binding" evidence="7">
    <location>
        <begin position="577"/>
        <end position="769"/>
    </location>
</feature>
<comment type="function">
    <text evidence="2">E1 component of the 2-oxoglutarate dehydrogenase (OGDH) complex which catalyzes the decarboxylation of 2-oxoglutarate, the first step in the conversion of 2-oxoglutarate to succinyl-CoA and CO(2).</text>
</comment>
<dbReference type="GO" id="GO:0006099">
    <property type="term" value="P:tricarboxylic acid cycle"/>
    <property type="evidence" value="ECO:0007669"/>
    <property type="project" value="TreeGrafter"/>
</dbReference>
<evidence type="ECO:0000256" key="1">
    <source>
        <dbReference type="ARBA" id="ARBA00001964"/>
    </source>
</evidence>
<dbReference type="GO" id="GO:0004591">
    <property type="term" value="F:oxoglutarate dehydrogenase (succinyl-transferring) activity"/>
    <property type="evidence" value="ECO:0007669"/>
    <property type="project" value="UniProtKB-EC"/>
</dbReference>
<keyword evidence="6" id="KW-0786">Thiamine pyrophosphate</keyword>
<dbReference type="RefSeq" id="WP_133233876.1">
    <property type="nucleotide sequence ID" value="NZ_SOZE01000024.1"/>
</dbReference>